<protein>
    <submittedName>
        <fullName evidence="1">Uncharacterized protein</fullName>
    </submittedName>
</protein>
<dbReference type="EMBL" id="KU686194">
    <property type="protein sequence ID" value="AOV57818.1"/>
    <property type="molecule type" value="Genomic_DNA"/>
</dbReference>
<dbReference type="Proteomes" id="UP000241591">
    <property type="component" value="Segment"/>
</dbReference>
<evidence type="ECO:0000313" key="4">
    <source>
        <dbReference type="Proteomes" id="UP000241591"/>
    </source>
</evidence>
<evidence type="ECO:0000313" key="3">
    <source>
        <dbReference type="Proteomes" id="UP000241265"/>
    </source>
</evidence>
<proteinExistence type="predicted"/>
<gene>
    <name evidence="1" type="ORF">C030809_063</name>
    <name evidence="2" type="ORF">C290910_063</name>
</gene>
<evidence type="ECO:0000313" key="1">
    <source>
        <dbReference type="EMBL" id="AOV57818.1"/>
    </source>
</evidence>
<dbReference type="Proteomes" id="UP000241265">
    <property type="component" value="Genome"/>
</dbReference>
<accession>A0A1D8KGN6</accession>
<reference evidence="3 4" key="1">
    <citation type="journal article" date="2016" name="Virology">
        <title>The genomic content and context of auxiliary metabolic genes in marine cyanomyoviruses.</title>
        <authorList>
            <person name="Crummett L.T."/>
            <person name="Puxty R.J."/>
            <person name="Weihe C."/>
            <person name="Marston M.F."/>
            <person name="Martiny J.B."/>
        </authorList>
    </citation>
    <scope>NUCLEOTIDE SEQUENCE [LARGE SCALE GENOMIC DNA]</scope>
    <source>
        <strain evidence="1">0809CC03</strain>
        <strain evidence="2">0910CC29</strain>
    </source>
</reference>
<sequence>MNPFNLTWDEQLLQTMNDLGWERTDLIDVQIGGTQVSGIEQPEGYNQKWASQKGDRKYNSDAFIVLKRHEL</sequence>
<evidence type="ECO:0000313" key="2">
    <source>
        <dbReference type="EMBL" id="AOV58318.1"/>
    </source>
</evidence>
<organism evidence="1 4">
    <name type="scientific">Synechococcus phage S-CAM1</name>
    <dbReference type="NCBI Taxonomy" id="754037"/>
    <lineage>
        <taxon>Viruses</taxon>
        <taxon>Duplodnaviria</taxon>
        <taxon>Heunggongvirae</taxon>
        <taxon>Uroviricota</taxon>
        <taxon>Caudoviricetes</taxon>
        <taxon>Pantevenvirales</taxon>
        <taxon>Kyanoviridae</taxon>
        <taxon>Anaposvirus</taxon>
        <taxon>Anaposvirus socalone</taxon>
    </lineage>
</organism>
<name>A0A1D8KGN6_9CAUD</name>
<dbReference type="EMBL" id="KU686196">
    <property type="protein sequence ID" value="AOV58318.1"/>
    <property type="molecule type" value="Genomic_DNA"/>
</dbReference>